<dbReference type="Gene3D" id="1.20.120.1630">
    <property type="match status" value="1"/>
</dbReference>
<dbReference type="Proteomes" id="UP000239899">
    <property type="component" value="Unassembled WGS sequence"/>
</dbReference>
<feature type="compositionally biased region" description="Basic residues" evidence="1">
    <location>
        <begin position="448"/>
        <end position="457"/>
    </location>
</feature>
<keyword evidence="2" id="KW-0472">Membrane</keyword>
<dbReference type="InterPro" id="IPR010721">
    <property type="entry name" value="UstE-like"/>
</dbReference>
<dbReference type="OrthoDB" id="201504at2759"/>
<feature type="region of interest" description="Disordered" evidence="1">
    <location>
        <begin position="315"/>
        <end position="457"/>
    </location>
</feature>
<keyword evidence="2" id="KW-0812">Transmembrane</keyword>
<feature type="compositionally biased region" description="Basic residues" evidence="1">
    <location>
        <begin position="419"/>
        <end position="431"/>
    </location>
</feature>
<feature type="compositionally biased region" description="Low complexity" evidence="1">
    <location>
        <begin position="378"/>
        <end position="387"/>
    </location>
</feature>
<keyword evidence="4" id="KW-1185">Reference proteome</keyword>
<feature type="transmembrane region" description="Helical" evidence="2">
    <location>
        <begin position="147"/>
        <end position="169"/>
    </location>
</feature>
<sequence>MWCQWLDFSSVASTLGFWQRWLVASLQHSPRSVWPSILERFYRTGDPLAVALAVCLLLGTLCLALSIPTNNHSWVDKLWSIVPVYYAWHFTLHDKLQHPGVPLNARLLIMSAIITVWGTRLTYNFARKGGYRFNEEDYRWPYLRARIHPLLFLVFNATFVAYIQHVALLGLTTPAYLAWQNASAPLNEIDLAAAALCTFFIAFEAVADHQQWAFQSAKHAKIAARKRLTAEQARGFLTSGLFRYSRHPNFWAEQCLWWSMYLFGVAASGAWLNWTIVAPIALSAIFQGSTWLTEKISKTKYPDYGNYQRTTSRFLPLPPSSLEDAGAAAEGGVHTPRTPRTATRSGRKTRAAGTPATATEDEGEPAAAPTAREEERAAAAAATPATAAKRRSRGRAAARPAAAEQPREDAEGEESGASNKRRPARSPKKTARVLAAEEAAPAPTRMSTRLRTRAGAA</sequence>
<evidence type="ECO:0000313" key="4">
    <source>
        <dbReference type="Proteomes" id="UP000239899"/>
    </source>
</evidence>
<feature type="transmembrane region" description="Helical" evidence="2">
    <location>
        <begin position="255"/>
        <end position="274"/>
    </location>
</feature>
<gene>
    <name evidence="3" type="ORF">C2E21_3122</name>
</gene>
<accession>A0A2P6TW98</accession>
<feature type="transmembrane region" description="Helical" evidence="2">
    <location>
        <begin position="189"/>
        <end position="207"/>
    </location>
</feature>
<evidence type="ECO:0000313" key="3">
    <source>
        <dbReference type="EMBL" id="PRW58337.1"/>
    </source>
</evidence>
<comment type="caution">
    <text evidence="3">The sequence shown here is derived from an EMBL/GenBank/DDBJ whole genome shotgun (WGS) entry which is preliminary data.</text>
</comment>
<dbReference type="EMBL" id="LHPG02000005">
    <property type="protein sequence ID" value="PRW58337.1"/>
    <property type="molecule type" value="Genomic_DNA"/>
</dbReference>
<organism evidence="3 4">
    <name type="scientific">Chlorella sorokiniana</name>
    <name type="common">Freshwater green alga</name>
    <dbReference type="NCBI Taxonomy" id="3076"/>
    <lineage>
        <taxon>Eukaryota</taxon>
        <taxon>Viridiplantae</taxon>
        <taxon>Chlorophyta</taxon>
        <taxon>core chlorophytes</taxon>
        <taxon>Trebouxiophyceae</taxon>
        <taxon>Chlorellales</taxon>
        <taxon>Chlorellaceae</taxon>
        <taxon>Chlorella clade</taxon>
        <taxon>Chlorella</taxon>
    </lineage>
</organism>
<dbReference type="AlphaFoldDB" id="A0A2P6TW98"/>
<feature type="transmembrane region" description="Helical" evidence="2">
    <location>
        <begin position="107"/>
        <end position="126"/>
    </location>
</feature>
<evidence type="ECO:0000256" key="2">
    <source>
        <dbReference type="SAM" id="Phobius"/>
    </source>
</evidence>
<feature type="transmembrane region" description="Helical" evidence="2">
    <location>
        <begin position="48"/>
        <end position="67"/>
    </location>
</feature>
<reference evidence="3 4" key="1">
    <citation type="journal article" date="2018" name="Plant J.">
        <title>Genome sequences of Chlorella sorokiniana UTEX 1602 and Micractinium conductrix SAG 241.80: implications to maltose excretion by a green alga.</title>
        <authorList>
            <person name="Arriola M.B."/>
            <person name="Velmurugan N."/>
            <person name="Zhang Y."/>
            <person name="Plunkett M.H."/>
            <person name="Hondzo H."/>
            <person name="Barney B.M."/>
        </authorList>
    </citation>
    <scope>NUCLEOTIDE SEQUENCE [LARGE SCALE GENOMIC DNA]</scope>
    <source>
        <strain evidence="4">UTEX 1602</strain>
    </source>
</reference>
<keyword evidence="2" id="KW-1133">Transmembrane helix</keyword>
<dbReference type="PANTHER" id="PTHR32251:SF23">
    <property type="entry name" value="3-OXO-5-ALPHA-STEROID 4-DEHYDROGENASE (DUF1295)"/>
    <property type="match status" value="1"/>
</dbReference>
<dbReference type="Pfam" id="PF06966">
    <property type="entry name" value="DUF1295"/>
    <property type="match status" value="1"/>
</dbReference>
<name>A0A2P6TW98_CHLSO</name>
<evidence type="ECO:0000256" key="1">
    <source>
        <dbReference type="SAM" id="MobiDB-lite"/>
    </source>
</evidence>
<proteinExistence type="predicted"/>
<protein>
    <submittedName>
        <fullName evidence="3">Duf1295 domain</fullName>
    </submittedName>
</protein>
<dbReference type="PANTHER" id="PTHR32251">
    <property type="entry name" value="3-OXO-5-ALPHA-STEROID 4-DEHYDROGENASE"/>
    <property type="match status" value="1"/>
</dbReference>
<dbReference type="GO" id="GO:0016020">
    <property type="term" value="C:membrane"/>
    <property type="evidence" value="ECO:0007669"/>
    <property type="project" value="TreeGrafter"/>
</dbReference>